<feature type="active site" evidence="8">
    <location>
        <position position="151"/>
    </location>
</feature>
<keyword evidence="4" id="KW-0378">Hydrolase</keyword>
<keyword evidence="3" id="KW-0732">Signal</keyword>
<dbReference type="InterPro" id="IPR018044">
    <property type="entry name" value="Peptidase_S11"/>
</dbReference>
<evidence type="ECO:0000256" key="5">
    <source>
        <dbReference type="ARBA" id="ARBA00022960"/>
    </source>
</evidence>
<dbReference type="GO" id="GO:0046677">
    <property type="term" value="P:response to antibiotic"/>
    <property type="evidence" value="ECO:0007669"/>
    <property type="project" value="InterPro"/>
</dbReference>
<accession>A0A2K3YRF4</accession>
<evidence type="ECO:0000256" key="6">
    <source>
        <dbReference type="ARBA" id="ARBA00022984"/>
    </source>
</evidence>
<organism evidence="14 15">
    <name type="scientific">Staphylococcus rostri</name>
    <dbReference type="NCBI Taxonomy" id="522262"/>
    <lineage>
        <taxon>Bacteria</taxon>
        <taxon>Bacillati</taxon>
        <taxon>Bacillota</taxon>
        <taxon>Bacilli</taxon>
        <taxon>Bacillales</taxon>
        <taxon>Staphylococcaceae</taxon>
        <taxon>Staphylococcus</taxon>
    </lineage>
</organism>
<dbReference type="InterPro" id="IPR037091">
    <property type="entry name" value="Pen-bd_prot4_C_dom_sf"/>
</dbReference>
<evidence type="ECO:0000313" key="14">
    <source>
        <dbReference type="EMBL" id="PNZ28185.1"/>
    </source>
</evidence>
<proteinExistence type="inferred from homology"/>
<comment type="similarity">
    <text evidence="2 10">Belongs to the peptidase S11 family.</text>
</comment>
<dbReference type="InterPro" id="IPR015956">
    <property type="entry name" value="Peniciliin-bd_prot_C_sf"/>
</dbReference>
<dbReference type="GO" id="GO:0006508">
    <property type="term" value="P:proteolysis"/>
    <property type="evidence" value="ECO:0007669"/>
    <property type="project" value="InterPro"/>
</dbReference>
<dbReference type="InterPro" id="IPR001967">
    <property type="entry name" value="Peptidase_S11_N"/>
</dbReference>
<dbReference type="GO" id="GO:0071555">
    <property type="term" value="P:cell wall organization"/>
    <property type="evidence" value="ECO:0007669"/>
    <property type="project" value="UniProtKB-KW"/>
</dbReference>
<keyword evidence="5" id="KW-0133">Cell shape</keyword>
<sequence length="434" mass="48963">MLDLLTMYGNKEQKGMRTKFLKMVTVFAMLQLLLVGTVEAETAPYEIAKKHEPQASKYYQPESAMTTTQTGQILYDYQGEDKLYPASVVKMMTFYLVYDALDKGDLKLSNKVKITADHQGVAQLPNVSTHPIKAGQEFTVEELLQQAVMVSSNAATMVLAERVSGDTSTFTKQMNDKARAFHMKDTYFTNPAGLDNAWLLQYAPKDFQNAGKPTSTAYDLSILANRLVKDHPEILEISKLRTSKQQGGTLHTTNYSLPGEANGMDGVDGLKTGTSDTAYHFMLTAKQQDLRLQTAVLTVAPFNDNSAKHARHIVANGITKEMFERYTYKKVLSKGEHRIQDKKYEVKQDLYDVVPKNMKITDKDFKIDEENQRITLNYQRQFLTGYQAPSVAIEKKGFELFGKEPWPPLMIVGGLFLVMLLTGFALWLGRKMRV</sequence>
<dbReference type="SUPFAM" id="SSF69189">
    <property type="entry name" value="Penicillin-binding protein associated domain"/>
    <property type="match status" value="1"/>
</dbReference>
<gene>
    <name evidence="14" type="ORF">CD122_04980</name>
</gene>
<dbReference type="GO" id="GO:0009252">
    <property type="term" value="P:peptidoglycan biosynthetic process"/>
    <property type="evidence" value="ECO:0007669"/>
    <property type="project" value="UniProtKB-KW"/>
</dbReference>
<dbReference type="InterPro" id="IPR012338">
    <property type="entry name" value="Beta-lactam/transpept-like"/>
</dbReference>
<evidence type="ECO:0000256" key="10">
    <source>
        <dbReference type="RuleBase" id="RU004016"/>
    </source>
</evidence>
<feature type="domain" description="Penicillin-binding protein 4 C-terminal" evidence="13">
    <location>
        <begin position="328"/>
        <end position="394"/>
    </location>
</feature>
<evidence type="ECO:0000313" key="15">
    <source>
        <dbReference type="Proteomes" id="UP000242752"/>
    </source>
</evidence>
<feature type="transmembrane region" description="Helical" evidence="11">
    <location>
        <begin position="406"/>
        <end position="428"/>
    </location>
</feature>
<evidence type="ECO:0000256" key="8">
    <source>
        <dbReference type="PIRSR" id="PIRSR618044-1"/>
    </source>
</evidence>
<feature type="binding site" evidence="9">
    <location>
        <position position="271"/>
    </location>
    <ligand>
        <name>substrate</name>
    </ligand>
</feature>
<keyword evidence="11" id="KW-0812">Transmembrane</keyword>
<feature type="domain" description="Peptidase S11 D-alanyl-D-alanine carboxypeptidase A N-terminal" evidence="12">
    <location>
        <begin position="66"/>
        <end position="298"/>
    </location>
</feature>
<keyword evidence="11" id="KW-0472">Membrane</keyword>
<evidence type="ECO:0000256" key="11">
    <source>
        <dbReference type="SAM" id="Phobius"/>
    </source>
</evidence>
<dbReference type="Proteomes" id="UP000242752">
    <property type="component" value="Unassembled WGS sequence"/>
</dbReference>
<dbReference type="PRINTS" id="PR00725">
    <property type="entry name" value="DADACBPTASE1"/>
</dbReference>
<dbReference type="GO" id="GO:0008360">
    <property type="term" value="P:regulation of cell shape"/>
    <property type="evidence" value="ECO:0007669"/>
    <property type="project" value="UniProtKB-KW"/>
</dbReference>
<feature type="active site" description="Proton acceptor" evidence="8">
    <location>
        <position position="90"/>
    </location>
</feature>
<dbReference type="OrthoDB" id="9791132at2"/>
<reference evidence="14 15" key="1">
    <citation type="submission" date="2017-08" db="EMBL/GenBank/DDBJ databases">
        <title>Draft genome sequences of 64 type strains of genus Staph aureus.</title>
        <authorList>
            <person name="Cole K."/>
            <person name="Golubchik T."/>
            <person name="Russell J."/>
            <person name="Foster D."/>
            <person name="Llewelyn M."/>
            <person name="Wilson D."/>
            <person name="Crook D."/>
            <person name="Paul J."/>
        </authorList>
    </citation>
    <scope>NUCLEOTIDE SEQUENCE [LARGE SCALE GENOMIC DNA]</scope>
    <source>
        <strain evidence="14 15">DSM 21968</strain>
    </source>
</reference>
<keyword evidence="6" id="KW-0573">Peptidoglycan synthesis</keyword>
<evidence type="ECO:0000259" key="13">
    <source>
        <dbReference type="Pfam" id="PF09211"/>
    </source>
</evidence>
<protein>
    <submittedName>
        <fullName evidence="14">Penicillin-binding protein</fullName>
    </submittedName>
</protein>
<feature type="active site" description="Acyl-ester intermediate" evidence="8">
    <location>
        <position position="87"/>
    </location>
</feature>
<comment type="function">
    <text evidence="1">Removes C-terminal D-alanyl residues from sugar-peptide cell wall precursors.</text>
</comment>
<name>A0A2K3YRF4_9STAP</name>
<dbReference type="GO" id="GO:0008800">
    <property type="term" value="F:beta-lactamase activity"/>
    <property type="evidence" value="ECO:0007669"/>
    <property type="project" value="InterPro"/>
</dbReference>
<dbReference type="Pfam" id="PF00768">
    <property type="entry name" value="Peptidase_S11"/>
    <property type="match status" value="1"/>
</dbReference>
<evidence type="ECO:0000256" key="3">
    <source>
        <dbReference type="ARBA" id="ARBA00022729"/>
    </source>
</evidence>
<dbReference type="GO" id="GO:0030655">
    <property type="term" value="P:beta-lactam antibiotic catabolic process"/>
    <property type="evidence" value="ECO:0007669"/>
    <property type="project" value="InterPro"/>
</dbReference>
<dbReference type="PANTHER" id="PTHR35333:SF4">
    <property type="entry name" value="SLR0121 PROTEIN"/>
    <property type="match status" value="1"/>
</dbReference>
<dbReference type="PANTHER" id="PTHR35333">
    <property type="entry name" value="BETA-LACTAMASE"/>
    <property type="match status" value="1"/>
</dbReference>
<dbReference type="GO" id="GO:0009002">
    <property type="term" value="F:serine-type D-Ala-D-Ala carboxypeptidase activity"/>
    <property type="evidence" value="ECO:0007669"/>
    <property type="project" value="InterPro"/>
</dbReference>
<dbReference type="Gene3D" id="2.30.140.20">
    <property type="entry name" value="Penicillin-binding protein 4, C-terminal domain"/>
    <property type="match status" value="1"/>
</dbReference>
<evidence type="ECO:0000256" key="2">
    <source>
        <dbReference type="ARBA" id="ARBA00007164"/>
    </source>
</evidence>
<keyword evidence="11" id="KW-1133">Transmembrane helix</keyword>
<keyword evidence="7" id="KW-0961">Cell wall biogenesis/degradation</keyword>
<evidence type="ECO:0000259" key="12">
    <source>
        <dbReference type="Pfam" id="PF00768"/>
    </source>
</evidence>
<evidence type="ECO:0000256" key="7">
    <source>
        <dbReference type="ARBA" id="ARBA00023316"/>
    </source>
</evidence>
<dbReference type="InterPro" id="IPR000871">
    <property type="entry name" value="Beta-lactam_class-A"/>
</dbReference>
<dbReference type="Gene3D" id="3.40.710.10">
    <property type="entry name" value="DD-peptidase/beta-lactamase superfamily"/>
    <property type="match status" value="1"/>
</dbReference>
<dbReference type="Pfam" id="PF09211">
    <property type="entry name" value="DUF1958"/>
    <property type="match status" value="1"/>
</dbReference>
<evidence type="ECO:0000256" key="9">
    <source>
        <dbReference type="PIRSR" id="PIRSR618044-2"/>
    </source>
</evidence>
<keyword evidence="15" id="KW-1185">Reference proteome</keyword>
<evidence type="ECO:0000256" key="4">
    <source>
        <dbReference type="ARBA" id="ARBA00022801"/>
    </source>
</evidence>
<dbReference type="EMBL" id="PPRF01000028">
    <property type="protein sequence ID" value="PNZ28185.1"/>
    <property type="molecule type" value="Genomic_DNA"/>
</dbReference>
<dbReference type="InterPro" id="IPR015294">
    <property type="entry name" value="Pen-bd_prot4_C_dom"/>
</dbReference>
<dbReference type="SUPFAM" id="SSF56601">
    <property type="entry name" value="beta-lactamase/transpeptidase-like"/>
    <property type="match status" value="1"/>
</dbReference>
<evidence type="ECO:0000256" key="1">
    <source>
        <dbReference type="ARBA" id="ARBA00003217"/>
    </source>
</evidence>
<dbReference type="AlphaFoldDB" id="A0A2K3YRF4"/>
<comment type="caution">
    <text evidence="14">The sequence shown here is derived from an EMBL/GenBank/DDBJ whole genome shotgun (WGS) entry which is preliminary data.</text>
</comment>